<dbReference type="RefSeq" id="WP_023860493.1">
    <property type="nucleotide sequence ID" value="NZ_AZFH01000202.1"/>
</dbReference>
<dbReference type="Proteomes" id="UP000051048">
    <property type="component" value="Unassembled WGS sequence"/>
</dbReference>
<organism evidence="1 2">
    <name type="scientific">Ligilactobacillus equi DSM 15833 = JCM 10991</name>
    <dbReference type="NCBI Taxonomy" id="1423740"/>
    <lineage>
        <taxon>Bacteria</taxon>
        <taxon>Bacillati</taxon>
        <taxon>Bacillota</taxon>
        <taxon>Bacilli</taxon>
        <taxon>Lactobacillales</taxon>
        <taxon>Lactobacillaceae</taxon>
        <taxon>Ligilactobacillus</taxon>
    </lineage>
</organism>
<dbReference type="STRING" id="1423740.FC36_GL001983"/>
<evidence type="ECO:0000313" key="1">
    <source>
        <dbReference type="EMBL" id="KRL76268.1"/>
    </source>
</evidence>
<gene>
    <name evidence="1" type="ORF">FC36_GL001983</name>
</gene>
<reference evidence="1 2" key="1">
    <citation type="journal article" date="2015" name="Genome Announc.">
        <title>Expanding the biotechnology potential of lactobacilli through comparative genomics of 213 strains and associated genera.</title>
        <authorList>
            <person name="Sun Z."/>
            <person name="Harris H.M."/>
            <person name="McCann A."/>
            <person name="Guo C."/>
            <person name="Argimon S."/>
            <person name="Zhang W."/>
            <person name="Yang X."/>
            <person name="Jeffery I.B."/>
            <person name="Cooney J.C."/>
            <person name="Kagawa T.F."/>
            <person name="Liu W."/>
            <person name="Song Y."/>
            <person name="Salvetti E."/>
            <person name="Wrobel A."/>
            <person name="Rasinkangas P."/>
            <person name="Parkhill J."/>
            <person name="Rea M.C."/>
            <person name="O'Sullivan O."/>
            <person name="Ritari J."/>
            <person name="Douillard F.P."/>
            <person name="Paul Ross R."/>
            <person name="Yang R."/>
            <person name="Briner A.E."/>
            <person name="Felis G.E."/>
            <person name="de Vos W.M."/>
            <person name="Barrangou R."/>
            <person name="Klaenhammer T.R."/>
            <person name="Caufield P.W."/>
            <person name="Cui Y."/>
            <person name="Zhang H."/>
            <person name="O'Toole P.W."/>
        </authorList>
    </citation>
    <scope>NUCLEOTIDE SEQUENCE [LARGE SCALE GENOMIC DNA]</scope>
    <source>
        <strain evidence="1 2">DSM 15833</strain>
    </source>
</reference>
<sequence length="318" mass="37441">MGKLNQSMKNWYQDQIVRVFDEYDTSAQNGVTSPEMRSWYRKQVSDLAAKFEGIVDSEYSSLVARKGGTEGITLGYQPFAITNEKNNVKEFLDNYLNFQHVYEETEWEEIFRLKNAFSGKSVQIELRESSRGVSFSVLTETNSSKIFYGSNALIELIVYLNNLFEIYQHHYLKAHQEELLALFKRIFEQQFNEEIIEEKTNLVDITLVHQIRTAQATYVFLASEQTLNRYLDIGILKLTGIDWVLEIPRSRMNIFEDLYRSLITYGFCREWWYGSITSDYDKYLKKDSNEYLRKKAGRTHVQTALLKKIAIEKDDYRL</sequence>
<protein>
    <submittedName>
        <fullName evidence="1">Uncharacterized protein</fullName>
    </submittedName>
</protein>
<dbReference type="EMBL" id="AZFH01000202">
    <property type="protein sequence ID" value="KRL76268.1"/>
    <property type="molecule type" value="Genomic_DNA"/>
</dbReference>
<evidence type="ECO:0000313" key="2">
    <source>
        <dbReference type="Proteomes" id="UP000051048"/>
    </source>
</evidence>
<dbReference type="AlphaFoldDB" id="A0A0R1T4J9"/>
<accession>A0A0R1T4J9</accession>
<proteinExistence type="predicted"/>
<name>A0A0R1T4J9_9LACO</name>
<comment type="caution">
    <text evidence="1">The sequence shown here is derived from an EMBL/GenBank/DDBJ whole genome shotgun (WGS) entry which is preliminary data.</text>
</comment>
<dbReference type="PATRIC" id="fig|1423740.3.peg.2149"/>